<dbReference type="AlphaFoldDB" id="E3PSQ2"/>
<dbReference type="Pfam" id="PF09424">
    <property type="entry name" value="YqeY"/>
    <property type="match status" value="1"/>
</dbReference>
<dbReference type="Gene3D" id="1.10.10.410">
    <property type="match status" value="1"/>
</dbReference>
<name>E3PSQ2_ACESD</name>
<dbReference type="InterPro" id="IPR019004">
    <property type="entry name" value="YqeY/Aim41"/>
</dbReference>
<sequence length="150" mass="17242">MNVMTLKDKLMDDLKESMKNKEQVRKSVVTLIRSAVKQKEVDERVELSDEDVLAIIAKQVKQRKDALEEFKKAQREDLILQTEQEIDILTQYLPKQLTDDELESIIQEIINQIGASTMKDMGKIMGLATPKVQGRADGRRINEIAKKFLN</sequence>
<dbReference type="STRING" id="1511.CLOST_1786"/>
<dbReference type="PANTHER" id="PTHR28055">
    <property type="entry name" value="ALTERED INHERITANCE OF MITOCHONDRIA PROTEIN 41, MITOCHONDRIAL"/>
    <property type="match status" value="1"/>
</dbReference>
<accession>E3PSQ2</accession>
<gene>
    <name evidence="1" type="ordered locus">CLOST_1786</name>
</gene>
<dbReference type="EMBL" id="FP565809">
    <property type="protein sequence ID" value="CBH21906.1"/>
    <property type="molecule type" value="Genomic_DNA"/>
</dbReference>
<organism evidence="1 2">
    <name type="scientific">Acetoanaerobium sticklandii (strain ATCC 12662 / DSM 519 / JCM 1433 / CCUG 9281 / NCIMB 10654 / HF)</name>
    <name type="common">Clostridium sticklandii</name>
    <dbReference type="NCBI Taxonomy" id="499177"/>
    <lineage>
        <taxon>Bacteria</taxon>
        <taxon>Bacillati</taxon>
        <taxon>Bacillota</taxon>
        <taxon>Clostridia</taxon>
        <taxon>Peptostreptococcales</taxon>
        <taxon>Filifactoraceae</taxon>
        <taxon>Acetoanaerobium</taxon>
    </lineage>
</organism>
<dbReference type="PANTHER" id="PTHR28055:SF1">
    <property type="entry name" value="ALTERED INHERITANCE OF MITOCHONDRIA PROTEIN 41, MITOCHONDRIAL"/>
    <property type="match status" value="1"/>
</dbReference>
<evidence type="ECO:0000313" key="1">
    <source>
        <dbReference type="EMBL" id="CBH21906.1"/>
    </source>
</evidence>
<dbReference type="InterPro" id="IPR042184">
    <property type="entry name" value="YqeY/Aim41_N"/>
</dbReference>
<keyword evidence="2" id="KW-1185">Reference proteome</keyword>
<protein>
    <submittedName>
        <fullName evidence="1">GatB/Yqey domain protein</fullName>
    </submittedName>
</protein>
<dbReference type="GO" id="GO:0016884">
    <property type="term" value="F:carbon-nitrogen ligase activity, with glutamine as amido-N-donor"/>
    <property type="evidence" value="ECO:0007669"/>
    <property type="project" value="InterPro"/>
</dbReference>
<dbReference type="InterPro" id="IPR003789">
    <property type="entry name" value="Asn/Gln_tRNA_amidoTrase-B-like"/>
</dbReference>
<dbReference type="Gene3D" id="1.10.1510.10">
    <property type="entry name" value="Uncharacterised protein YqeY/AIM41 PF09424, N-terminal domain"/>
    <property type="match status" value="1"/>
</dbReference>
<proteinExistence type="predicted"/>
<dbReference type="HOGENOM" id="CLU_079430_2_2_9"/>
<dbReference type="Proteomes" id="UP000007041">
    <property type="component" value="Chromosome"/>
</dbReference>
<evidence type="ECO:0000313" key="2">
    <source>
        <dbReference type="Proteomes" id="UP000007041"/>
    </source>
</evidence>
<dbReference type="BioCyc" id="CSTI499177:GJE9-1841-MONOMER"/>
<dbReference type="InterPro" id="IPR023168">
    <property type="entry name" value="GatB_Yqey_C_2"/>
</dbReference>
<dbReference type="SUPFAM" id="SSF89095">
    <property type="entry name" value="GatB/YqeY motif"/>
    <property type="match status" value="1"/>
</dbReference>
<dbReference type="eggNOG" id="COG1610">
    <property type="taxonomic scope" value="Bacteria"/>
</dbReference>
<reference evidence="2" key="1">
    <citation type="journal article" date="2010" name="BMC Genomics">
        <title>Clostridium sticklandii, a specialist in amino acid degradation:revisiting its metabolism through its genome sequence.</title>
        <authorList>
            <person name="Fonknechten N."/>
            <person name="Chaussonnerie S."/>
            <person name="Tricot S."/>
            <person name="Lajus A."/>
            <person name="Andreesen J.R."/>
            <person name="Perchat N."/>
            <person name="Pelletier E."/>
            <person name="Gouyvenoux M."/>
            <person name="Barbe V."/>
            <person name="Salanoubat M."/>
            <person name="Le Paslier D."/>
            <person name="Weissenbach J."/>
            <person name="Cohen G.N."/>
            <person name="Kreimeyer A."/>
        </authorList>
    </citation>
    <scope>NUCLEOTIDE SEQUENCE [LARGE SCALE GENOMIC DNA]</scope>
    <source>
        <strain evidence="2">ATCC 12662 / DSM 519 / JCM 1433 / CCUG 9281 / NCIMB 10654 / HF</strain>
    </source>
</reference>
<dbReference type="KEGG" id="cst:CLOST_1786"/>